<dbReference type="Pfam" id="PF15632">
    <property type="entry name" value="ATPgrasp_Ter"/>
    <property type="match status" value="1"/>
</dbReference>
<evidence type="ECO:0000313" key="7">
    <source>
        <dbReference type="EMBL" id="EMA36442.1"/>
    </source>
</evidence>
<dbReference type="PROSITE" id="PS50975">
    <property type="entry name" value="ATP_GRASP"/>
    <property type="match status" value="1"/>
</dbReference>
<evidence type="ECO:0000256" key="4">
    <source>
        <dbReference type="ARBA" id="ARBA00022840"/>
    </source>
</evidence>
<dbReference type="Gene3D" id="3.40.50.20">
    <property type="match status" value="1"/>
</dbReference>
<proteinExistence type="predicted"/>
<dbReference type="SUPFAM" id="SSF56059">
    <property type="entry name" value="Glutathione synthetase ATP-binding domain-like"/>
    <property type="match status" value="1"/>
</dbReference>
<dbReference type="OrthoDB" id="11959at2157"/>
<evidence type="ECO:0000256" key="3">
    <source>
        <dbReference type="ARBA" id="ARBA00022741"/>
    </source>
</evidence>
<dbReference type="InterPro" id="IPR011761">
    <property type="entry name" value="ATP-grasp"/>
</dbReference>
<protein>
    <recommendedName>
        <fullName evidence="6">ATP-grasp domain-containing protein</fullName>
    </recommendedName>
</protein>
<dbReference type="GO" id="GO:0005524">
    <property type="term" value="F:ATP binding"/>
    <property type="evidence" value="ECO:0007669"/>
    <property type="project" value="UniProtKB-UniRule"/>
</dbReference>
<dbReference type="RefSeq" id="WP_007695088.1">
    <property type="nucleotide sequence ID" value="NZ_AJRK01000435.1"/>
</dbReference>
<reference evidence="7 8" key="1">
    <citation type="journal article" date="2014" name="PLoS Genet.">
        <title>Phylogenetically driven sequencing of extremely halophilic archaea reveals strategies for static and dynamic osmo-response.</title>
        <authorList>
            <person name="Becker E.A."/>
            <person name="Seitzer P.M."/>
            <person name="Tritt A."/>
            <person name="Larsen D."/>
            <person name="Krusor M."/>
            <person name="Yao A.I."/>
            <person name="Wu D."/>
            <person name="Madern D."/>
            <person name="Eisen J.A."/>
            <person name="Darling A.E."/>
            <person name="Facciotti M.T."/>
        </authorList>
    </citation>
    <scope>NUCLEOTIDE SEQUENCE [LARGE SCALE GENOMIC DNA]</scope>
    <source>
        <strain evidence="7 8">100A6</strain>
    </source>
</reference>
<evidence type="ECO:0000313" key="8">
    <source>
        <dbReference type="Proteomes" id="UP000011566"/>
    </source>
</evidence>
<evidence type="ECO:0000259" key="6">
    <source>
        <dbReference type="PROSITE" id="PS50975"/>
    </source>
</evidence>
<comment type="caution">
    <text evidence="7">The sequence shown here is derived from an EMBL/GenBank/DDBJ whole genome shotgun (WGS) entry which is preliminary data.</text>
</comment>
<dbReference type="InterPro" id="IPR052032">
    <property type="entry name" value="ATP-dep_AA_Ligase"/>
</dbReference>
<dbReference type="Gene3D" id="3.30.470.20">
    <property type="entry name" value="ATP-grasp fold, B domain"/>
    <property type="match status" value="1"/>
</dbReference>
<dbReference type="PANTHER" id="PTHR43585">
    <property type="entry name" value="FUMIPYRROLE BIOSYNTHESIS PROTEIN C"/>
    <property type="match status" value="1"/>
</dbReference>
<feature type="domain" description="ATP-grasp" evidence="6">
    <location>
        <begin position="121"/>
        <end position="305"/>
    </location>
</feature>
<dbReference type="Gene3D" id="3.30.1490.20">
    <property type="entry name" value="ATP-grasp fold, A domain"/>
    <property type="match status" value="1"/>
</dbReference>
<dbReference type="Pfam" id="PF02786">
    <property type="entry name" value="CPSase_L_D2"/>
    <property type="match status" value="1"/>
</dbReference>
<dbReference type="InterPro" id="IPR005479">
    <property type="entry name" value="CPAse_ATP-bd"/>
</dbReference>
<evidence type="ECO:0000256" key="2">
    <source>
        <dbReference type="ARBA" id="ARBA00022598"/>
    </source>
</evidence>
<dbReference type="InterPro" id="IPR013815">
    <property type="entry name" value="ATP_grasp_subdomain_1"/>
</dbReference>
<dbReference type="eggNOG" id="arCOG06897">
    <property type="taxonomic scope" value="Archaea"/>
</dbReference>
<dbReference type="EMBL" id="AOMB01000041">
    <property type="protein sequence ID" value="EMA36442.1"/>
    <property type="molecule type" value="Genomic_DNA"/>
</dbReference>
<sequence length="393" mass="42758">MTEGRVLVLDAERRQAVVAIRSLGSAGVDVTAASGLRVNTGAASKHADRCVRYPRPRTDRGGFVDRIEREVREREYDMVLPMADPTVVPVVEARGRLEPHVRVPFPDAETLRIGTDKKRTVEAARAAGVPHPKTLVSEELDLEAVESEVGYPVVLKPRMGAGRVGVSVCDNPAELEAAYANADDRHRPLLVQEFIPNGGERGVYTLYNHSSELRAVTVQQRLRTDPPEGGTSSLRETVADPELVSSTDEFLSGLGWQGVAMAEFRVDPRDGEAKLLEINPRLWGSLALTVAAGADIPVLLHRLATEGDCETSLDYQVGVQARHLLGDVSNLLASADKRSALRAFLRPADGPRYHDVLSTDDPGATALYFLSEVGKFASRRLPRLRRPTTDAGP</sequence>
<gene>
    <name evidence="7" type="ORF">C447_14321</name>
</gene>
<keyword evidence="2" id="KW-0436">Ligase</keyword>
<name>M0LSA3_9EURY</name>
<dbReference type="AlphaFoldDB" id="M0LSA3"/>
<keyword evidence="8" id="KW-1185">Reference proteome</keyword>
<comment type="cofactor">
    <cofactor evidence="1">
        <name>Mn(2+)</name>
        <dbReference type="ChEBI" id="CHEBI:29035"/>
    </cofactor>
</comment>
<evidence type="ECO:0000256" key="1">
    <source>
        <dbReference type="ARBA" id="ARBA00001936"/>
    </source>
</evidence>
<evidence type="ECO:0000256" key="5">
    <source>
        <dbReference type="PROSITE-ProRule" id="PRU00409"/>
    </source>
</evidence>
<keyword evidence="4 5" id="KW-0067">ATP-binding</keyword>
<dbReference type="PATRIC" id="fig|1132509.6.peg.3342"/>
<dbReference type="GO" id="GO:0016874">
    <property type="term" value="F:ligase activity"/>
    <property type="evidence" value="ECO:0007669"/>
    <property type="project" value="UniProtKB-KW"/>
</dbReference>
<dbReference type="PANTHER" id="PTHR43585:SF2">
    <property type="entry name" value="ATP-GRASP ENZYME FSQD"/>
    <property type="match status" value="1"/>
</dbReference>
<accession>M0LSA3</accession>
<keyword evidence="3 5" id="KW-0547">Nucleotide-binding</keyword>
<dbReference type="GO" id="GO:0046872">
    <property type="term" value="F:metal ion binding"/>
    <property type="evidence" value="ECO:0007669"/>
    <property type="project" value="InterPro"/>
</dbReference>
<organism evidence="7 8">
    <name type="scientific">Halococcus hamelinensis 100A6</name>
    <dbReference type="NCBI Taxonomy" id="1132509"/>
    <lineage>
        <taxon>Archaea</taxon>
        <taxon>Methanobacteriati</taxon>
        <taxon>Methanobacteriota</taxon>
        <taxon>Stenosarchaea group</taxon>
        <taxon>Halobacteria</taxon>
        <taxon>Halobacteriales</taxon>
        <taxon>Halococcaceae</taxon>
        <taxon>Halococcus</taxon>
    </lineage>
</organism>
<dbReference type="Proteomes" id="UP000011566">
    <property type="component" value="Unassembled WGS sequence"/>
</dbReference>